<comment type="caution">
    <text evidence="3">The sequence shown here is derived from an EMBL/GenBank/DDBJ whole genome shotgun (WGS) entry which is preliminary data.</text>
</comment>
<protein>
    <recommendedName>
        <fullName evidence="2">Acyl-CoA dehydrogenase/oxidase C-terminal domain-containing protein</fullName>
    </recommendedName>
</protein>
<dbReference type="EMBL" id="BAABDQ010000036">
    <property type="protein sequence ID" value="GAA3600991.1"/>
    <property type="molecule type" value="Genomic_DNA"/>
</dbReference>
<dbReference type="SUPFAM" id="SSF47203">
    <property type="entry name" value="Acyl-CoA dehydrogenase C-terminal domain-like"/>
    <property type="match status" value="1"/>
</dbReference>
<keyword evidence="1" id="KW-0285">Flavoprotein</keyword>
<dbReference type="InterPro" id="IPR036250">
    <property type="entry name" value="AcylCo_DH-like_C"/>
</dbReference>
<evidence type="ECO:0000313" key="3">
    <source>
        <dbReference type="EMBL" id="GAA3600991.1"/>
    </source>
</evidence>
<dbReference type="PANTHER" id="PTHR43884">
    <property type="entry name" value="ACYL-COA DEHYDROGENASE"/>
    <property type="match status" value="1"/>
</dbReference>
<dbReference type="Proteomes" id="UP001500630">
    <property type="component" value="Unassembled WGS sequence"/>
</dbReference>
<evidence type="ECO:0000256" key="1">
    <source>
        <dbReference type="ARBA" id="ARBA00022630"/>
    </source>
</evidence>
<proteinExistence type="predicted"/>
<accession>A0ABP6Z8C3</accession>
<gene>
    <name evidence="3" type="ORF">GCM10022419_101440</name>
</gene>
<evidence type="ECO:0000313" key="4">
    <source>
        <dbReference type="Proteomes" id="UP001500630"/>
    </source>
</evidence>
<dbReference type="InterPro" id="IPR009075">
    <property type="entry name" value="AcylCo_DH/oxidase_C"/>
</dbReference>
<dbReference type="RefSeq" id="WP_345573209.1">
    <property type="nucleotide sequence ID" value="NZ_BAABDQ010000036.1"/>
</dbReference>
<dbReference type="PANTHER" id="PTHR43884:SF12">
    <property type="entry name" value="ISOVALERYL-COA DEHYDROGENASE, MITOCHONDRIAL-RELATED"/>
    <property type="match status" value="1"/>
</dbReference>
<name>A0ABP6Z8C3_9ACTN</name>
<reference evidence="4" key="1">
    <citation type="journal article" date="2019" name="Int. J. Syst. Evol. Microbiol.">
        <title>The Global Catalogue of Microorganisms (GCM) 10K type strain sequencing project: providing services to taxonomists for standard genome sequencing and annotation.</title>
        <authorList>
            <consortium name="The Broad Institute Genomics Platform"/>
            <consortium name="The Broad Institute Genome Sequencing Center for Infectious Disease"/>
            <person name="Wu L."/>
            <person name="Ma J."/>
        </authorList>
    </citation>
    <scope>NUCLEOTIDE SEQUENCE [LARGE SCALE GENOMIC DNA]</scope>
    <source>
        <strain evidence="4">JCM 17326</strain>
    </source>
</reference>
<sequence length="286" mass="30250">MSVTDFDDEGAHRLAVRTGLACGAYAPLEQSLAAGLLAAHGLASAAGARPWTAEIEEGAETVALLPADAADGKGRRWDLVAGASGAARFLATGPALVLFDRAEVSCHSRRCIAREDFHRIDVADATGRVLCERAGCVSCDLATARARCRTAGYLWGIARASIDAAVHRTKYRRQFGRAVGDNQAIAFRIAALTARAEALRGLGEAVASRFADADEPLRHTSELLAACADLAMEASAESLHLHGAEGLLASATAQDHYRTAHTFAVRHGSPSRLRLEPQLYGRSELP</sequence>
<dbReference type="Pfam" id="PF00441">
    <property type="entry name" value="Acyl-CoA_dh_1"/>
    <property type="match status" value="1"/>
</dbReference>
<feature type="domain" description="Acyl-CoA dehydrogenase/oxidase C-terminal" evidence="2">
    <location>
        <begin position="145"/>
        <end position="269"/>
    </location>
</feature>
<keyword evidence="4" id="KW-1185">Reference proteome</keyword>
<organism evidence="3 4">
    <name type="scientific">Nonomuraea rosea</name>
    <dbReference type="NCBI Taxonomy" id="638574"/>
    <lineage>
        <taxon>Bacteria</taxon>
        <taxon>Bacillati</taxon>
        <taxon>Actinomycetota</taxon>
        <taxon>Actinomycetes</taxon>
        <taxon>Streptosporangiales</taxon>
        <taxon>Streptosporangiaceae</taxon>
        <taxon>Nonomuraea</taxon>
    </lineage>
</organism>
<evidence type="ECO:0000259" key="2">
    <source>
        <dbReference type="Pfam" id="PF00441"/>
    </source>
</evidence>
<dbReference type="Gene3D" id="1.20.140.10">
    <property type="entry name" value="Butyryl-CoA Dehydrogenase, subunit A, domain 3"/>
    <property type="match status" value="1"/>
</dbReference>